<feature type="repeat" description="ANK" evidence="3">
    <location>
        <begin position="166"/>
        <end position="198"/>
    </location>
</feature>
<dbReference type="PANTHER" id="PTHR24198:SF194">
    <property type="entry name" value="INVERSIN-A"/>
    <property type="match status" value="1"/>
</dbReference>
<dbReference type="PROSITE" id="PS50088">
    <property type="entry name" value="ANK_REPEAT"/>
    <property type="match status" value="2"/>
</dbReference>
<evidence type="ECO:0000256" key="3">
    <source>
        <dbReference type="PROSITE-ProRule" id="PRU00023"/>
    </source>
</evidence>
<gene>
    <name evidence="5" type="ORF">N4261_13400</name>
</gene>
<evidence type="ECO:0000256" key="4">
    <source>
        <dbReference type="SAM" id="MobiDB-lite"/>
    </source>
</evidence>
<evidence type="ECO:0000256" key="1">
    <source>
        <dbReference type="ARBA" id="ARBA00022737"/>
    </source>
</evidence>
<proteinExistence type="predicted"/>
<reference evidence="5" key="1">
    <citation type="submission" date="2022-10" db="EMBL/GenBank/DDBJ databases">
        <title>Characterization and whole genome sequencing of a new Roseateles species, isolated from fresh water.</title>
        <authorList>
            <person name="Guliayeva D.Y."/>
            <person name="Akhremchuk A.E."/>
            <person name="Sikolenko M.A."/>
            <person name="Valentovich L.N."/>
            <person name="Sidarenka A.V."/>
        </authorList>
    </citation>
    <scope>NUCLEOTIDE SEQUENCE</scope>
    <source>
        <strain evidence="5">BIM B-1768</strain>
    </source>
</reference>
<organism evidence="5 6">
    <name type="scientific">Roseateles amylovorans</name>
    <dbReference type="NCBI Taxonomy" id="2978473"/>
    <lineage>
        <taxon>Bacteria</taxon>
        <taxon>Pseudomonadati</taxon>
        <taxon>Pseudomonadota</taxon>
        <taxon>Betaproteobacteria</taxon>
        <taxon>Burkholderiales</taxon>
        <taxon>Sphaerotilaceae</taxon>
        <taxon>Roseateles</taxon>
    </lineage>
</organism>
<dbReference type="PROSITE" id="PS50297">
    <property type="entry name" value="ANK_REP_REGION"/>
    <property type="match status" value="2"/>
</dbReference>
<evidence type="ECO:0000256" key="2">
    <source>
        <dbReference type="ARBA" id="ARBA00023043"/>
    </source>
</evidence>
<dbReference type="PANTHER" id="PTHR24198">
    <property type="entry name" value="ANKYRIN REPEAT AND PROTEIN KINASE DOMAIN-CONTAINING PROTEIN"/>
    <property type="match status" value="1"/>
</dbReference>
<dbReference type="SMART" id="SM00248">
    <property type="entry name" value="ANK"/>
    <property type="match status" value="4"/>
</dbReference>
<sequence length="274" mass="27583">MVEMMNDRPSGRAAQSRRSEARAASWNAMALVGLISLAGLALPHQARAAEATSSPQAVASRAAPVTAPTSSQATPLMAPPTEASRAAARAKLAEQGLAPTAERLVQYAAQGDATIVGWLLAAGVPAASVEPVRQVTPLHNAAAQGHERVAVQLLNAGAPVNPVDWQGYTPLALASACGHLKLVQLLLAKGATVNPADPKVASPLSLAVQAGQSPVVKALLAAGATQQANVYGQTPLDLARRIGRTDLVQLLEQAPATAAGGAAASSSAAATAPQ</sequence>
<dbReference type="Proteomes" id="UP001064933">
    <property type="component" value="Chromosome"/>
</dbReference>
<feature type="region of interest" description="Disordered" evidence="4">
    <location>
        <begin position="52"/>
        <end position="87"/>
    </location>
</feature>
<accession>A0ABY6AW92</accession>
<keyword evidence="2 3" id="KW-0040">ANK repeat</keyword>
<dbReference type="RefSeq" id="WP_261755802.1">
    <property type="nucleotide sequence ID" value="NZ_CP104562.2"/>
</dbReference>
<protein>
    <submittedName>
        <fullName evidence="5">Ankyrin repeat domain-containing protein</fullName>
    </submittedName>
</protein>
<dbReference type="PRINTS" id="PR01415">
    <property type="entry name" value="ANKYRIN"/>
</dbReference>
<name>A0ABY6AW92_9BURK</name>
<evidence type="ECO:0000313" key="5">
    <source>
        <dbReference type="EMBL" id="UXH76071.1"/>
    </source>
</evidence>
<keyword evidence="6" id="KW-1185">Reference proteome</keyword>
<evidence type="ECO:0000313" key="6">
    <source>
        <dbReference type="Proteomes" id="UP001064933"/>
    </source>
</evidence>
<feature type="repeat" description="ANK" evidence="3">
    <location>
        <begin position="133"/>
        <end position="165"/>
    </location>
</feature>
<dbReference type="InterPro" id="IPR002110">
    <property type="entry name" value="Ankyrin_rpt"/>
</dbReference>
<dbReference type="SUPFAM" id="SSF48403">
    <property type="entry name" value="Ankyrin repeat"/>
    <property type="match status" value="1"/>
</dbReference>
<keyword evidence="1" id="KW-0677">Repeat</keyword>
<dbReference type="EMBL" id="CP104562">
    <property type="protein sequence ID" value="UXH76071.1"/>
    <property type="molecule type" value="Genomic_DNA"/>
</dbReference>
<dbReference type="InterPro" id="IPR036770">
    <property type="entry name" value="Ankyrin_rpt-contain_sf"/>
</dbReference>
<dbReference type="Gene3D" id="1.25.40.20">
    <property type="entry name" value="Ankyrin repeat-containing domain"/>
    <property type="match status" value="2"/>
</dbReference>
<dbReference type="Pfam" id="PF12796">
    <property type="entry name" value="Ank_2"/>
    <property type="match status" value="1"/>
</dbReference>